<dbReference type="KEGG" id="pke:DLD99_13780"/>
<dbReference type="InterPro" id="IPR023084">
    <property type="entry name" value="Prot_inh_ecotin_gammaproteobac"/>
</dbReference>
<comment type="subcellular location">
    <subcellularLocation>
        <location evidence="7">Periplasm</location>
    </subcellularLocation>
</comment>
<comment type="subunit">
    <text evidence="7">Homodimer.</text>
</comment>
<dbReference type="Gene3D" id="4.10.1230.10">
    <property type="entry name" value="Ecotin, trypsin inhibitor"/>
    <property type="match status" value="1"/>
</dbReference>
<dbReference type="InterPro" id="IPR036198">
    <property type="entry name" value="Ecotin_sf"/>
</dbReference>
<dbReference type="PIRSF" id="PIRSF006865">
    <property type="entry name" value="Prot_inh_ecotin"/>
    <property type="match status" value="1"/>
</dbReference>
<dbReference type="Pfam" id="PF03974">
    <property type="entry name" value="Ecotin"/>
    <property type="match status" value="1"/>
</dbReference>
<dbReference type="PANTHER" id="PTHR35890">
    <property type="match status" value="1"/>
</dbReference>
<feature type="site" description="Reactive bond" evidence="7">
    <location>
        <begin position="103"/>
        <end position="104"/>
    </location>
</feature>
<dbReference type="InterPro" id="IPR027438">
    <property type="entry name" value="Ecotin_C"/>
</dbReference>
<evidence type="ECO:0000313" key="8">
    <source>
        <dbReference type="EMBL" id="AXI61497.1"/>
    </source>
</evidence>
<feature type="signal peptide" evidence="7">
    <location>
        <begin position="1"/>
        <end position="23"/>
    </location>
</feature>
<evidence type="ECO:0000256" key="5">
    <source>
        <dbReference type="ARBA" id="ARBA00022900"/>
    </source>
</evidence>
<dbReference type="GO" id="GO:0004867">
    <property type="term" value="F:serine-type endopeptidase inhibitor activity"/>
    <property type="evidence" value="ECO:0007669"/>
    <property type="project" value="UniProtKB-UniRule"/>
</dbReference>
<evidence type="ECO:0000256" key="3">
    <source>
        <dbReference type="ARBA" id="ARBA00022729"/>
    </source>
</evidence>
<dbReference type="PANTHER" id="PTHR35890:SF3">
    <property type="entry name" value="ECOTIN"/>
    <property type="match status" value="1"/>
</dbReference>
<evidence type="ECO:0000256" key="7">
    <source>
        <dbReference type="HAMAP-Rule" id="MF_00706"/>
    </source>
</evidence>
<dbReference type="GO" id="GO:0042597">
    <property type="term" value="C:periplasmic space"/>
    <property type="evidence" value="ECO:0007669"/>
    <property type="project" value="UniProtKB-SubCell"/>
</dbReference>
<feature type="chain" id="PRO_5017091713" description="Ecotin" evidence="7">
    <location>
        <begin position="24"/>
        <end position="161"/>
    </location>
</feature>
<dbReference type="Gene3D" id="2.60.40.550">
    <property type="entry name" value="Ecotin"/>
    <property type="match status" value="1"/>
</dbReference>
<keyword evidence="4 7" id="KW-0574">Periplasm</keyword>
<reference evidence="8 9" key="1">
    <citation type="submission" date="2018-05" db="EMBL/GenBank/DDBJ databases">
        <title>Complete genome sequence of Pseudomonas kribbensis 46-2(T).</title>
        <authorList>
            <person name="Jeong H."/>
            <person name="Lee S.-G."/>
            <person name="Rha E."/>
            <person name="Kim H."/>
        </authorList>
    </citation>
    <scope>NUCLEOTIDE SEQUENCE [LARGE SCALE GENOMIC DNA]</scope>
    <source>
        <strain evidence="8 9">46-2</strain>
    </source>
</reference>
<dbReference type="RefSeq" id="WP_114882829.1">
    <property type="nucleotide sequence ID" value="NZ_CP029608.1"/>
</dbReference>
<evidence type="ECO:0000256" key="2">
    <source>
        <dbReference type="ARBA" id="ARBA00022690"/>
    </source>
</evidence>
<keyword evidence="6 7" id="KW-1015">Disulfide bond</keyword>
<sequence precursor="true">MGNFTVYATTGLMLASVSTLTYAAKLEDTAPYPKAEAGFTRQVIHLPQQAQEDNFKVEILAGKTLEVDCNRQRLGGTLEEKNLEGWGYPFYRLEKVSGPMSTMMACPPGTQKKRAFVPVIGDGFTVRYNSKLPIVVYAPSDVEVRYRIWSASDKVGTAIPE</sequence>
<comment type="function">
    <text evidence="7">General inhibitor of family S1 serine proteases.</text>
</comment>
<name>A0A345RQD1_9PSED</name>
<feature type="disulfide bond" evidence="7">
    <location>
        <begin position="69"/>
        <end position="106"/>
    </location>
</feature>
<protein>
    <recommendedName>
        <fullName evidence="7">Ecotin</fullName>
    </recommendedName>
</protein>
<accession>A0A345RQD1</accession>
<dbReference type="InterPro" id="IPR005658">
    <property type="entry name" value="Prot_inh_ecotin"/>
</dbReference>
<organism evidence="8 9">
    <name type="scientific">Pseudomonas kribbensis</name>
    <dbReference type="NCBI Taxonomy" id="1628086"/>
    <lineage>
        <taxon>Bacteria</taxon>
        <taxon>Pseudomonadati</taxon>
        <taxon>Pseudomonadota</taxon>
        <taxon>Gammaproteobacteria</taxon>
        <taxon>Pseudomonadales</taxon>
        <taxon>Pseudomonadaceae</taxon>
        <taxon>Pseudomonas</taxon>
    </lineage>
</organism>
<dbReference type="Proteomes" id="UP000253720">
    <property type="component" value="Chromosome"/>
</dbReference>
<proteinExistence type="inferred from homology"/>
<keyword evidence="3 7" id="KW-0732">Signal</keyword>
<dbReference type="AlphaFoldDB" id="A0A345RQD1"/>
<evidence type="ECO:0000313" key="9">
    <source>
        <dbReference type="Proteomes" id="UP000253720"/>
    </source>
</evidence>
<dbReference type="EMBL" id="CP029608">
    <property type="protein sequence ID" value="AXI61497.1"/>
    <property type="molecule type" value="Genomic_DNA"/>
</dbReference>
<dbReference type="SUPFAM" id="SSF49772">
    <property type="entry name" value="Ecotin, trypsin inhibitor"/>
    <property type="match status" value="1"/>
</dbReference>
<evidence type="ECO:0000256" key="4">
    <source>
        <dbReference type="ARBA" id="ARBA00022764"/>
    </source>
</evidence>
<evidence type="ECO:0000256" key="1">
    <source>
        <dbReference type="ARBA" id="ARBA00010558"/>
    </source>
</evidence>
<dbReference type="NCBIfam" id="NF002987">
    <property type="entry name" value="PRK03719.1"/>
    <property type="match status" value="1"/>
</dbReference>
<gene>
    <name evidence="7" type="primary">eco</name>
    <name evidence="8" type="ORF">DLD99_13780</name>
</gene>
<dbReference type="HAMAP" id="MF_00706">
    <property type="entry name" value="Ecotin"/>
    <property type="match status" value="1"/>
</dbReference>
<keyword evidence="2 7" id="KW-0646">Protease inhibitor</keyword>
<keyword evidence="9" id="KW-1185">Reference proteome</keyword>
<comment type="similarity">
    <text evidence="1 7">Belongs to the protease inhibitor I11 (ecotin) family.</text>
</comment>
<evidence type="ECO:0000256" key="6">
    <source>
        <dbReference type="ARBA" id="ARBA00023157"/>
    </source>
</evidence>
<keyword evidence="5 7" id="KW-0722">Serine protease inhibitor</keyword>